<evidence type="ECO:0000313" key="3">
    <source>
        <dbReference type="Proteomes" id="UP001595841"/>
    </source>
</evidence>
<keyword evidence="1" id="KW-0732">Signal</keyword>
<dbReference type="EMBL" id="JBHSCL010000004">
    <property type="protein sequence ID" value="MFC4219757.1"/>
    <property type="molecule type" value="Genomic_DNA"/>
</dbReference>
<gene>
    <name evidence="2" type="ORF">ACFOWS_06425</name>
</gene>
<accession>A0ABV8PI96</accession>
<feature type="chain" id="PRO_5045770331" description="DUF1579 domain-containing protein" evidence="1">
    <location>
        <begin position="19"/>
        <end position="181"/>
    </location>
</feature>
<feature type="signal peptide" evidence="1">
    <location>
        <begin position="1"/>
        <end position="18"/>
    </location>
</feature>
<name>A0ABV8PI96_9FLAO</name>
<dbReference type="RefSeq" id="WP_379763116.1">
    <property type="nucleotide sequence ID" value="NZ_JBHSCL010000004.1"/>
</dbReference>
<evidence type="ECO:0000256" key="1">
    <source>
        <dbReference type="SAM" id="SignalP"/>
    </source>
</evidence>
<sequence length="181" mass="20940">MRKLAVLFFVLSIFLVKAQDAEIPQKMKDLAFMEGTWSIENFSNKKDKGWSSIGSSWANIILEHDGRFIKEQAMYLTDFGEINMITHIGFDSRINSYKLSAMDKEYGLMDIYFGEWVDGNLIFTNLESDKPVIMGDGQELSFRLSYMDVESHKFTHMVEGTFDKGKTWFPFSKSVYTKSKD</sequence>
<dbReference type="Proteomes" id="UP001595841">
    <property type="component" value="Unassembled WGS sequence"/>
</dbReference>
<reference evidence="3" key="1">
    <citation type="journal article" date="2019" name="Int. J. Syst. Evol. Microbiol.">
        <title>The Global Catalogue of Microorganisms (GCM) 10K type strain sequencing project: providing services to taxonomists for standard genome sequencing and annotation.</title>
        <authorList>
            <consortium name="The Broad Institute Genomics Platform"/>
            <consortium name="The Broad Institute Genome Sequencing Center for Infectious Disease"/>
            <person name="Wu L."/>
            <person name="Ma J."/>
        </authorList>
    </citation>
    <scope>NUCLEOTIDE SEQUENCE [LARGE SCALE GENOMIC DNA]</scope>
    <source>
        <strain evidence="3">CGMCC 1.15774</strain>
    </source>
</reference>
<protein>
    <recommendedName>
        <fullName evidence="4">DUF1579 domain-containing protein</fullName>
    </recommendedName>
</protein>
<evidence type="ECO:0008006" key="4">
    <source>
        <dbReference type="Google" id="ProtNLM"/>
    </source>
</evidence>
<organism evidence="2 3">
    <name type="scientific">Flagellimonas marina</name>
    <dbReference type="NCBI Taxonomy" id="1775168"/>
    <lineage>
        <taxon>Bacteria</taxon>
        <taxon>Pseudomonadati</taxon>
        <taxon>Bacteroidota</taxon>
        <taxon>Flavobacteriia</taxon>
        <taxon>Flavobacteriales</taxon>
        <taxon>Flavobacteriaceae</taxon>
        <taxon>Flagellimonas</taxon>
    </lineage>
</organism>
<evidence type="ECO:0000313" key="2">
    <source>
        <dbReference type="EMBL" id="MFC4219757.1"/>
    </source>
</evidence>
<comment type="caution">
    <text evidence="2">The sequence shown here is derived from an EMBL/GenBank/DDBJ whole genome shotgun (WGS) entry which is preliminary data.</text>
</comment>
<keyword evidence="3" id="KW-1185">Reference proteome</keyword>
<proteinExistence type="predicted"/>